<proteinExistence type="inferred from homology"/>
<evidence type="ECO:0000313" key="5">
    <source>
        <dbReference type="EMBL" id="KAF7155402.1"/>
    </source>
</evidence>
<dbReference type="OrthoDB" id="249703at2759"/>
<evidence type="ECO:0000256" key="2">
    <source>
        <dbReference type="SAM" id="MobiDB-lite"/>
    </source>
</evidence>
<reference evidence="5" key="1">
    <citation type="submission" date="2020-06" db="EMBL/GenBank/DDBJ databases">
        <title>Draft genome sequences of strains closely related to Aspergillus parafelis and Aspergillus hiratsukae.</title>
        <authorList>
            <person name="Dos Santos R.A.C."/>
            <person name="Rivero-Menendez O."/>
            <person name="Steenwyk J.L."/>
            <person name="Mead M.E."/>
            <person name="Goldman G.H."/>
            <person name="Alastruey-Izquierdo A."/>
            <person name="Rokas A."/>
        </authorList>
    </citation>
    <scope>NUCLEOTIDE SEQUENCE</scope>
    <source>
        <strain evidence="5">CNM-CM5623</strain>
    </source>
</reference>
<dbReference type="Proteomes" id="UP000654922">
    <property type="component" value="Unassembled WGS sequence"/>
</dbReference>
<dbReference type="InterPro" id="IPR036282">
    <property type="entry name" value="Glutathione-S-Trfase_C_sf"/>
</dbReference>
<dbReference type="FunFam" id="1.20.1050.10:FF:000006">
    <property type="entry name" value="Elongation factor 1 gamma"/>
    <property type="match status" value="1"/>
</dbReference>
<feature type="region of interest" description="Disordered" evidence="2">
    <location>
        <begin position="396"/>
        <end position="418"/>
    </location>
</feature>
<dbReference type="PANTHER" id="PTHR43986:SF1">
    <property type="entry name" value="ELONGATION FACTOR 1-GAMMA"/>
    <property type="match status" value="1"/>
</dbReference>
<evidence type="ECO:0000256" key="1">
    <source>
        <dbReference type="ARBA" id="ARBA00007409"/>
    </source>
</evidence>
<dbReference type="InterPro" id="IPR004045">
    <property type="entry name" value="Glutathione_S-Trfase_N"/>
</dbReference>
<dbReference type="InterPro" id="IPR036249">
    <property type="entry name" value="Thioredoxin-like_sf"/>
</dbReference>
<comment type="caution">
    <text evidence="5">The sequence shown here is derived from an EMBL/GenBank/DDBJ whole genome shotgun (WGS) entry which is preliminary data.</text>
</comment>
<sequence length="418" mass="48233">MNEELSIVPSIRRPAYWSNFNFERVNRVFKLNEQEPAELNGTYVLYWCCNNELQPNQCLMSLLGIKTLQIQEYFWYGDVFITRFHEDDDTFEFSCEDVPRTFLGCKKLLTNLIWSYWENKEPENAIFDWQYAEAKQEKLNADKQIILGRMSKIKREILKQMPWMLEYLAITTCDGDALVDANIRKSKNHPGMPEVSVGDHCRTIAIKAVAKANGLDLEIRETPRTPEHLSISKLGKVPAFEGADGFKLFECMAIALYITSQNEQTTLLGGNKKEYAEIIKWMSFFNNEIVILMTQQLLPQLGVIPYDKDQVELFTNMTQKCVDVAEEYLQDRTFLVGEQLSLADLFCAANISLGFQFFYGTAWRQQNPNVSRWYEMICHQPIYAAVTDKFQLLDEPKLTNNPPQKKPETAPESVAAVA</sequence>
<name>A0A8H6PJ33_9EURO</name>
<dbReference type="SFLD" id="SFLDS00019">
    <property type="entry name" value="Glutathione_Transferase_(cytos"/>
    <property type="match status" value="1"/>
</dbReference>
<dbReference type="Gene3D" id="1.20.1050.10">
    <property type="match status" value="1"/>
</dbReference>
<dbReference type="GO" id="GO:0005737">
    <property type="term" value="C:cytoplasm"/>
    <property type="evidence" value="ECO:0007669"/>
    <property type="project" value="TreeGrafter"/>
</dbReference>
<dbReference type="InterPro" id="IPR010987">
    <property type="entry name" value="Glutathione-S-Trfase_C-like"/>
</dbReference>
<evidence type="ECO:0000259" key="4">
    <source>
        <dbReference type="PROSITE" id="PS50405"/>
    </source>
</evidence>
<evidence type="ECO:0000313" key="6">
    <source>
        <dbReference type="Proteomes" id="UP000654922"/>
    </source>
</evidence>
<dbReference type="Pfam" id="PF00043">
    <property type="entry name" value="GST_C"/>
    <property type="match status" value="1"/>
</dbReference>
<protein>
    <recommendedName>
        <fullName evidence="7">Glutathione S-transferase</fullName>
    </recommendedName>
</protein>
<gene>
    <name evidence="5" type="ORF">CNMCM5623_007473</name>
</gene>
<dbReference type="PROSITE" id="PS50405">
    <property type="entry name" value="GST_CTER"/>
    <property type="match status" value="1"/>
</dbReference>
<feature type="domain" description="GST N-terminal" evidence="3">
    <location>
        <begin position="190"/>
        <end position="266"/>
    </location>
</feature>
<dbReference type="Pfam" id="PF02798">
    <property type="entry name" value="GST_N"/>
    <property type="match status" value="1"/>
</dbReference>
<dbReference type="SFLD" id="SFLDG00358">
    <property type="entry name" value="Main_(cytGST)"/>
    <property type="match status" value="1"/>
</dbReference>
<dbReference type="PROSITE" id="PS50404">
    <property type="entry name" value="GST_NTER"/>
    <property type="match status" value="1"/>
</dbReference>
<dbReference type="EMBL" id="JACBAE010001402">
    <property type="protein sequence ID" value="KAF7155402.1"/>
    <property type="molecule type" value="Genomic_DNA"/>
</dbReference>
<dbReference type="CDD" id="cd03181">
    <property type="entry name" value="GST_C_EF1Bgamma_like"/>
    <property type="match status" value="1"/>
</dbReference>
<dbReference type="CDD" id="cd03044">
    <property type="entry name" value="GST_N_EF1Bgamma"/>
    <property type="match status" value="1"/>
</dbReference>
<comment type="similarity">
    <text evidence="1">Belongs to the GST superfamily.</text>
</comment>
<dbReference type="InterPro" id="IPR004046">
    <property type="entry name" value="GST_C"/>
</dbReference>
<feature type="domain" description="GST C-terminal" evidence="4">
    <location>
        <begin position="271"/>
        <end position="409"/>
    </location>
</feature>
<dbReference type="SUPFAM" id="SSF47616">
    <property type="entry name" value="GST C-terminal domain-like"/>
    <property type="match status" value="1"/>
</dbReference>
<dbReference type="PANTHER" id="PTHR43986">
    <property type="entry name" value="ELONGATION FACTOR 1-GAMMA"/>
    <property type="match status" value="1"/>
</dbReference>
<organism evidence="5 6">
    <name type="scientific">Aspergillus felis</name>
    <dbReference type="NCBI Taxonomy" id="1287682"/>
    <lineage>
        <taxon>Eukaryota</taxon>
        <taxon>Fungi</taxon>
        <taxon>Dikarya</taxon>
        <taxon>Ascomycota</taxon>
        <taxon>Pezizomycotina</taxon>
        <taxon>Eurotiomycetes</taxon>
        <taxon>Eurotiomycetidae</taxon>
        <taxon>Eurotiales</taxon>
        <taxon>Aspergillaceae</taxon>
        <taxon>Aspergillus</taxon>
        <taxon>Aspergillus subgen. Fumigati</taxon>
    </lineage>
</organism>
<evidence type="ECO:0000259" key="3">
    <source>
        <dbReference type="PROSITE" id="PS50404"/>
    </source>
</evidence>
<dbReference type="GO" id="GO:0005634">
    <property type="term" value="C:nucleus"/>
    <property type="evidence" value="ECO:0007669"/>
    <property type="project" value="TreeGrafter"/>
</dbReference>
<dbReference type="Gene3D" id="3.40.30.10">
    <property type="entry name" value="Glutaredoxin"/>
    <property type="match status" value="1"/>
</dbReference>
<dbReference type="AlphaFoldDB" id="A0A8H6PJ33"/>
<evidence type="ECO:0008006" key="7">
    <source>
        <dbReference type="Google" id="ProtNLM"/>
    </source>
</evidence>
<dbReference type="InterPro" id="IPR040079">
    <property type="entry name" value="Glutathione_S-Trfase"/>
</dbReference>
<dbReference type="FunFam" id="3.40.30.10:FF:000142">
    <property type="entry name" value="Elongation factor 1 gamma"/>
    <property type="match status" value="1"/>
</dbReference>
<dbReference type="SUPFAM" id="SSF52833">
    <property type="entry name" value="Thioredoxin-like"/>
    <property type="match status" value="1"/>
</dbReference>
<accession>A0A8H6PJ33</accession>
<dbReference type="InterPro" id="IPR050802">
    <property type="entry name" value="EF-GSTs"/>
</dbReference>